<dbReference type="Pfam" id="PF08543">
    <property type="entry name" value="Phos_pyr_kin"/>
    <property type="match status" value="1"/>
</dbReference>
<keyword evidence="5" id="KW-0784">Thiamine biosynthesis</keyword>
<dbReference type="Gene3D" id="1.20.910.10">
    <property type="entry name" value="Heme oxygenase-like"/>
    <property type="match status" value="1"/>
</dbReference>
<evidence type="ECO:0000256" key="3">
    <source>
        <dbReference type="ARBA" id="ARBA00003848"/>
    </source>
</evidence>
<evidence type="ECO:0000313" key="9">
    <source>
        <dbReference type="Proteomes" id="UP001501612"/>
    </source>
</evidence>
<gene>
    <name evidence="8" type="ORF">GCM10009737_35800</name>
</gene>
<dbReference type="Gene3D" id="3.40.1190.20">
    <property type="match status" value="1"/>
</dbReference>
<evidence type="ECO:0000259" key="7">
    <source>
        <dbReference type="Pfam" id="PF08543"/>
    </source>
</evidence>
<dbReference type="InterPro" id="IPR004399">
    <property type="entry name" value="HMP/HMP-P_kinase_dom"/>
</dbReference>
<feature type="domain" description="Thiaminase-2/PQQC" evidence="6">
    <location>
        <begin position="300"/>
        <end position="484"/>
    </location>
</feature>
<feature type="domain" description="Pyridoxamine kinase/Phosphomethylpyrimidine kinase" evidence="7">
    <location>
        <begin position="12"/>
        <end position="260"/>
    </location>
</feature>
<dbReference type="InterPro" id="IPR016084">
    <property type="entry name" value="Haem_Oase-like_multi-hlx"/>
</dbReference>
<comment type="catalytic activity">
    <reaction evidence="2">
        <text>4-amino-2-methyl-5-(phosphooxymethyl)pyrimidine + ATP = 4-amino-2-methyl-5-(diphosphooxymethyl)pyrimidine + ADP</text>
        <dbReference type="Rhea" id="RHEA:19893"/>
        <dbReference type="ChEBI" id="CHEBI:30616"/>
        <dbReference type="ChEBI" id="CHEBI:57841"/>
        <dbReference type="ChEBI" id="CHEBI:58354"/>
        <dbReference type="ChEBI" id="CHEBI:456216"/>
        <dbReference type="EC" id="2.7.4.7"/>
    </reaction>
</comment>
<dbReference type="PANTHER" id="PTHR20858">
    <property type="entry name" value="PHOSPHOMETHYLPYRIMIDINE KINASE"/>
    <property type="match status" value="1"/>
</dbReference>
<comment type="pathway">
    <text evidence="4">Cofactor biosynthesis; thiamine diphosphate biosynthesis; 4-amino-2-methyl-5-diphosphomethylpyrimidine from 5-amino-1-(5-phospho-D-ribosyl)imidazole: step 3/3.</text>
</comment>
<keyword evidence="9" id="KW-1185">Reference proteome</keyword>
<dbReference type="Pfam" id="PF03070">
    <property type="entry name" value="TENA_THI-4"/>
    <property type="match status" value="1"/>
</dbReference>
<comment type="caution">
    <text evidence="8">The sequence shown here is derived from an EMBL/GenBank/DDBJ whole genome shotgun (WGS) entry which is preliminary data.</text>
</comment>
<dbReference type="NCBIfam" id="NF011301">
    <property type="entry name" value="PRK14713.1"/>
    <property type="match status" value="1"/>
</dbReference>
<accession>A0ABN2PS51</accession>
<dbReference type="EMBL" id="BAAAMY010000014">
    <property type="protein sequence ID" value="GAA1930694.1"/>
    <property type="molecule type" value="Genomic_DNA"/>
</dbReference>
<dbReference type="RefSeq" id="WP_344009196.1">
    <property type="nucleotide sequence ID" value="NZ_BAAAMY010000014.1"/>
</dbReference>
<dbReference type="NCBIfam" id="TIGR00097">
    <property type="entry name" value="HMP-P_kinase"/>
    <property type="match status" value="1"/>
</dbReference>
<dbReference type="PANTHER" id="PTHR20858:SF17">
    <property type="entry name" value="HYDROXYMETHYLPYRIMIDINE_PHOSPHOMETHYLPYRIMIDINE KINASE THI20-RELATED"/>
    <property type="match status" value="1"/>
</dbReference>
<evidence type="ECO:0000259" key="6">
    <source>
        <dbReference type="Pfam" id="PF03070"/>
    </source>
</evidence>
<evidence type="ECO:0000256" key="1">
    <source>
        <dbReference type="ARBA" id="ARBA00000151"/>
    </source>
</evidence>
<comment type="catalytic activity">
    <reaction evidence="1">
        <text>4-amino-5-hydroxymethyl-2-methylpyrimidine + ATP = 4-amino-2-methyl-5-(phosphooxymethyl)pyrimidine + ADP + H(+)</text>
        <dbReference type="Rhea" id="RHEA:23096"/>
        <dbReference type="ChEBI" id="CHEBI:15378"/>
        <dbReference type="ChEBI" id="CHEBI:16892"/>
        <dbReference type="ChEBI" id="CHEBI:30616"/>
        <dbReference type="ChEBI" id="CHEBI:58354"/>
        <dbReference type="ChEBI" id="CHEBI:456216"/>
        <dbReference type="EC" id="2.7.1.49"/>
    </reaction>
</comment>
<name>A0ABN2PS51_9ACTN</name>
<dbReference type="SUPFAM" id="SSF53613">
    <property type="entry name" value="Ribokinase-like"/>
    <property type="match status" value="1"/>
</dbReference>
<reference evidence="8 9" key="1">
    <citation type="journal article" date="2019" name="Int. J. Syst. Evol. Microbiol.">
        <title>The Global Catalogue of Microorganisms (GCM) 10K type strain sequencing project: providing services to taxonomists for standard genome sequencing and annotation.</title>
        <authorList>
            <consortium name="The Broad Institute Genomics Platform"/>
            <consortium name="The Broad Institute Genome Sequencing Center for Infectious Disease"/>
            <person name="Wu L."/>
            <person name="Ma J."/>
        </authorList>
    </citation>
    <scope>NUCLEOTIDE SEQUENCE [LARGE SCALE GENOMIC DNA]</scope>
    <source>
        <strain evidence="8 9">JCM 14046</strain>
    </source>
</reference>
<dbReference type="CDD" id="cd01169">
    <property type="entry name" value="HMPP_kinase"/>
    <property type="match status" value="1"/>
</dbReference>
<dbReference type="SUPFAM" id="SSF48613">
    <property type="entry name" value="Heme oxygenase-like"/>
    <property type="match status" value="1"/>
</dbReference>
<dbReference type="CDD" id="cd19365">
    <property type="entry name" value="TenA_C-like"/>
    <property type="match status" value="1"/>
</dbReference>
<evidence type="ECO:0000256" key="4">
    <source>
        <dbReference type="ARBA" id="ARBA00004769"/>
    </source>
</evidence>
<evidence type="ECO:0008006" key="10">
    <source>
        <dbReference type="Google" id="ProtNLM"/>
    </source>
</evidence>
<evidence type="ECO:0000313" key="8">
    <source>
        <dbReference type="EMBL" id="GAA1930694.1"/>
    </source>
</evidence>
<organism evidence="8 9">
    <name type="scientific">Nocardioides lentus</name>
    <dbReference type="NCBI Taxonomy" id="338077"/>
    <lineage>
        <taxon>Bacteria</taxon>
        <taxon>Bacillati</taxon>
        <taxon>Actinomycetota</taxon>
        <taxon>Actinomycetes</taxon>
        <taxon>Propionibacteriales</taxon>
        <taxon>Nocardioidaceae</taxon>
        <taxon>Nocardioides</taxon>
    </lineage>
</organism>
<dbReference type="InterPro" id="IPR029056">
    <property type="entry name" value="Ribokinase-like"/>
</dbReference>
<dbReference type="InterPro" id="IPR004305">
    <property type="entry name" value="Thiaminase-2/PQQC"/>
</dbReference>
<sequence length="492" mass="51271">MIPRVLSIAGTDPTGGAGVQADLKSIAAQGGYGMAVVTALVAQNTRGVRAVHRPPDDFLRAQLDAVGDDVVVDAVKVGMLADADLVRTVHDWLAAHRPPVVVVDPVMVATSGDRLLDAEAVDALRELVRGVADLVTPNVPELAVLAGGPPATDWAGVLAQAREVAAGLGVRVLAKGGHLVDDPVVRDALVDPDGTVVETVGARVETPHTHGTGCSLSSAVATLRCARGSWPDAVAEATRWLRESVAAADDLHVGTGRGPVSHFAGLWARGGTETPPAAAEVTEGWWRETAPVRAAIDALPFVRALGDGSLDRRAFDDYVGQDALYLREFARALAAASATAPTAAEQAFWAAAAEGAVATELQLHGGFLPPAELFDATPGPALTAYVDHLLAAVARGSHEVLVAALLPCFWVYEDVGSRLLPQAHDGHPYAAWLRTYGDQAFAATTAEAVRLVGEAAARARPEVRERMRAAFAASVEHERRFFAAPLGAATTT</sequence>
<comment type="function">
    <text evidence="3">Catalyzes the phosphorylation of hydroxymethylpyrimidine phosphate (HMP-P) to HMP-PP, and of HMP to HMP-P.</text>
</comment>
<evidence type="ECO:0000256" key="5">
    <source>
        <dbReference type="ARBA" id="ARBA00022977"/>
    </source>
</evidence>
<protein>
    <recommendedName>
        <fullName evidence="10">Hydroxymethylpyrimidine kinase</fullName>
    </recommendedName>
</protein>
<dbReference type="InterPro" id="IPR013749">
    <property type="entry name" value="PM/HMP-P_kinase-1"/>
</dbReference>
<evidence type="ECO:0000256" key="2">
    <source>
        <dbReference type="ARBA" id="ARBA00000565"/>
    </source>
</evidence>
<dbReference type="Proteomes" id="UP001501612">
    <property type="component" value="Unassembled WGS sequence"/>
</dbReference>
<proteinExistence type="predicted"/>